<evidence type="ECO:0000313" key="2">
    <source>
        <dbReference type="Proteomes" id="UP001558613"/>
    </source>
</evidence>
<organism evidence="1 2">
    <name type="scientific">Cirrhinus molitorella</name>
    <name type="common">mud carp</name>
    <dbReference type="NCBI Taxonomy" id="172907"/>
    <lineage>
        <taxon>Eukaryota</taxon>
        <taxon>Metazoa</taxon>
        <taxon>Chordata</taxon>
        <taxon>Craniata</taxon>
        <taxon>Vertebrata</taxon>
        <taxon>Euteleostomi</taxon>
        <taxon>Actinopterygii</taxon>
        <taxon>Neopterygii</taxon>
        <taxon>Teleostei</taxon>
        <taxon>Ostariophysi</taxon>
        <taxon>Cypriniformes</taxon>
        <taxon>Cyprinidae</taxon>
        <taxon>Labeoninae</taxon>
        <taxon>Labeonini</taxon>
        <taxon>Cirrhinus</taxon>
    </lineage>
</organism>
<sequence>MFKVYDPPNSETLQQILILHAHRRRETTCSSFRKHLKMSTKLSIKRPKSCRPKDVRLLNHKEDVHLQWKLHNISAKYRLNLRLLEQERELVLKEHKRLLNLRVCEPHATINNTMRAISEVRMANDANETRFTKSAPAFRPLSSSKTCEDDKEQRLAKSASLSVKQDDSSPSMMVTEKFKASENGQLSILQLKDLALIDSISQKELMYQEEFYRWYKERLKQLQREKLQQKIRSFLTSIEHLTMYA</sequence>
<keyword evidence="2" id="KW-1185">Reference proteome</keyword>
<protein>
    <submittedName>
        <fullName evidence="1">Uncharacterized protein</fullName>
    </submittedName>
</protein>
<dbReference type="Proteomes" id="UP001558613">
    <property type="component" value="Unassembled WGS sequence"/>
</dbReference>
<dbReference type="EMBL" id="JAYMGO010000017">
    <property type="protein sequence ID" value="KAL1257472.1"/>
    <property type="molecule type" value="Genomic_DNA"/>
</dbReference>
<accession>A0ABR3M0R0</accession>
<reference evidence="1 2" key="1">
    <citation type="submission" date="2023-09" db="EMBL/GenBank/DDBJ databases">
        <authorList>
            <person name="Wang M."/>
        </authorList>
    </citation>
    <scope>NUCLEOTIDE SEQUENCE [LARGE SCALE GENOMIC DNA]</scope>
    <source>
        <strain evidence="1">GT-2023</strain>
        <tissue evidence="1">Liver</tissue>
    </source>
</reference>
<comment type="caution">
    <text evidence="1">The sequence shown here is derived from an EMBL/GenBank/DDBJ whole genome shotgun (WGS) entry which is preliminary data.</text>
</comment>
<gene>
    <name evidence="1" type="ORF">QQF64_010716</name>
</gene>
<evidence type="ECO:0000313" key="1">
    <source>
        <dbReference type="EMBL" id="KAL1257472.1"/>
    </source>
</evidence>
<name>A0ABR3M0R0_9TELE</name>
<proteinExistence type="predicted"/>